<keyword evidence="5" id="KW-1185">Reference proteome</keyword>
<proteinExistence type="predicted"/>
<feature type="chain" id="PRO_5012798769" evidence="3">
    <location>
        <begin position="19"/>
        <end position="384"/>
    </location>
</feature>
<feature type="signal peptide" evidence="3">
    <location>
        <begin position="1"/>
        <end position="18"/>
    </location>
</feature>
<dbReference type="STRING" id="36022.A0A1V2L1J9"/>
<evidence type="ECO:0000256" key="2">
    <source>
        <dbReference type="ARBA" id="ARBA00023180"/>
    </source>
</evidence>
<evidence type="ECO:0000313" key="5">
    <source>
        <dbReference type="Proteomes" id="UP000189513"/>
    </source>
</evidence>
<dbReference type="Pfam" id="PF13928">
    <property type="entry name" value="Flocculin_t3"/>
    <property type="match status" value="1"/>
</dbReference>
<dbReference type="Proteomes" id="UP000189513">
    <property type="component" value="Unassembled WGS sequence"/>
</dbReference>
<accession>A0A1V2L1J9</accession>
<evidence type="ECO:0000256" key="3">
    <source>
        <dbReference type="SAM" id="SignalP"/>
    </source>
</evidence>
<evidence type="ECO:0000256" key="1">
    <source>
        <dbReference type="ARBA" id="ARBA00022729"/>
    </source>
</evidence>
<gene>
    <name evidence="4" type="ORF">BON22_5209</name>
</gene>
<organism evidence="4 5">
    <name type="scientific">Cyberlindnera fabianii</name>
    <name type="common">Yeast</name>
    <name type="synonym">Hansenula fabianii</name>
    <dbReference type="NCBI Taxonomy" id="36022"/>
    <lineage>
        <taxon>Eukaryota</taxon>
        <taxon>Fungi</taxon>
        <taxon>Dikarya</taxon>
        <taxon>Ascomycota</taxon>
        <taxon>Saccharomycotina</taxon>
        <taxon>Saccharomycetes</taxon>
        <taxon>Phaffomycetales</taxon>
        <taxon>Phaffomycetaceae</taxon>
        <taxon>Cyberlindnera</taxon>
    </lineage>
</organism>
<protein>
    <submittedName>
        <fullName evidence="4">Yeast-form wall Protein 1</fullName>
    </submittedName>
</protein>
<dbReference type="AlphaFoldDB" id="A0A1V2L1J9"/>
<dbReference type="VEuPathDB" id="FungiDB:BON22_5209"/>
<sequence>MKFSTLSMLAAAVIGAASQETVDPNWVTYTKPLGSTTVTVTNYLGSTPLTGSLYTTDTVVVSENGVAAYTKYNTRMKNSAELAAEAATVTTSSSAAVITSAASSSDDGWVTYTKDLGSTTIVVTRYVGSSALTGTEYTTRVVTKLDSDGNPQYTETIVGHASAADSSAATSSAVITSAPEPSSSSGDGWVTYTKDLGSTTIVVTRYVGSSALTGSEYTTRVITKLDSDGNPQYTETIIGYASAAESSTSESSAVVSSSAVAGYQNGTLATSTVTADEISTTLVTITSCSEGKCSETAVTTGLTVVTTTSEGVVTEYTTYCPLSSETESSTGATTQVTSVNSGDVTSTNTIIATSTEGSVSTFEGAAGAVGVSVGALALAVVALF</sequence>
<reference evidence="5" key="1">
    <citation type="journal article" date="2017" name="Genome Announc.">
        <title>Genome sequences of Cyberlindnera fabianii 65, Pichia kudriavzevii 129, and Saccharomyces cerevisiae 131 isolated from fermented masau fruits in Zimbabwe.</title>
        <authorList>
            <person name="van Rijswijck I.M.H."/>
            <person name="Derks M.F.L."/>
            <person name="Abee T."/>
            <person name="de Ridder D."/>
            <person name="Smid E.J."/>
        </authorList>
    </citation>
    <scope>NUCLEOTIDE SEQUENCE [LARGE SCALE GENOMIC DNA]</scope>
    <source>
        <strain evidence="5">65</strain>
    </source>
</reference>
<evidence type="ECO:0000313" key="4">
    <source>
        <dbReference type="EMBL" id="ONH64931.1"/>
    </source>
</evidence>
<name>A0A1V2L1J9_CYBFA</name>
<dbReference type="OMA" id="QYTETII"/>
<dbReference type="InterPro" id="IPR025928">
    <property type="entry name" value="Flocculin_t3_rpt"/>
</dbReference>
<comment type="caution">
    <text evidence="4">The sequence shown here is derived from an EMBL/GenBank/DDBJ whole genome shotgun (WGS) entry which is preliminary data.</text>
</comment>
<dbReference type="EMBL" id="MPUK01000015">
    <property type="protein sequence ID" value="ONH64931.1"/>
    <property type="molecule type" value="Genomic_DNA"/>
</dbReference>
<keyword evidence="1 3" id="KW-0732">Signal</keyword>
<keyword evidence="2" id="KW-0325">Glycoprotein</keyword>